<dbReference type="Pfam" id="PF03480">
    <property type="entry name" value="DctP"/>
    <property type="match status" value="1"/>
</dbReference>
<dbReference type="Gene3D" id="3.40.190.170">
    <property type="entry name" value="Bacterial extracellular solute-binding protein, family 7"/>
    <property type="match status" value="1"/>
</dbReference>
<feature type="binding site" evidence="6">
    <location>
        <position position="234"/>
    </location>
    <ligand>
        <name>substrate</name>
    </ligand>
</feature>
<proteinExistence type="predicted"/>
<name>A0A1M5XEX2_9BACT</name>
<dbReference type="PROSITE" id="PS51318">
    <property type="entry name" value="TAT"/>
    <property type="match status" value="1"/>
</dbReference>
<dbReference type="GO" id="GO:0046872">
    <property type="term" value="F:metal ion binding"/>
    <property type="evidence" value="ECO:0007669"/>
    <property type="project" value="UniProtKB-KW"/>
</dbReference>
<dbReference type="STRING" id="1121409.SAMN02745124_03007"/>
<dbReference type="PANTHER" id="PTHR33376:SF5">
    <property type="entry name" value="EXTRACYTOPLASMIC SOLUTE RECEPTOR PROTEIN"/>
    <property type="match status" value="1"/>
</dbReference>
<organism evidence="7 8">
    <name type="scientific">Desulfofustis glycolicus DSM 9705</name>
    <dbReference type="NCBI Taxonomy" id="1121409"/>
    <lineage>
        <taxon>Bacteria</taxon>
        <taxon>Pseudomonadati</taxon>
        <taxon>Thermodesulfobacteriota</taxon>
        <taxon>Desulfobulbia</taxon>
        <taxon>Desulfobulbales</taxon>
        <taxon>Desulfocapsaceae</taxon>
        <taxon>Desulfofustis</taxon>
    </lineage>
</organism>
<dbReference type="InterPro" id="IPR006311">
    <property type="entry name" value="TAT_signal"/>
</dbReference>
<dbReference type="EMBL" id="FQXS01000019">
    <property type="protein sequence ID" value="SHH98098.1"/>
    <property type="molecule type" value="Genomic_DNA"/>
</dbReference>
<dbReference type="GO" id="GO:0031317">
    <property type="term" value="C:tripartite ATP-independent periplasmic transporter complex"/>
    <property type="evidence" value="ECO:0007669"/>
    <property type="project" value="InterPro"/>
</dbReference>
<evidence type="ECO:0000256" key="4">
    <source>
        <dbReference type="ARBA" id="ARBA00023014"/>
    </source>
</evidence>
<dbReference type="Proteomes" id="UP000184139">
    <property type="component" value="Unassembled WGS sequence"/>
</dbReference>
<keyword evidence="4" id="KW-0408">Iron</keyword>
<dbReference type="GO" id="GO:0051536">
    <property type="term" value="F:iron-sulfur cluster binding"/>
    <property type="evidence" value="ECO:0007669"/>
    <property type="project" value="UniProtKB-KW"/>
</dbReference>
<feature type="binding site" evidence="5">
    <location>
        <position position="197"/>
    </location>
    <ligand>
        <name>substrate</name>
    </ligand>
</feature>
<evidence type="ECO:0000256" key="3">
    <source>
        <dbReference type="ARBA" id="ARBA00022729"/>
    </source>
</evidence>
<sequence length="386" mass="42870">MKKEEMNTSVTKQDDVKTGRRKFLKTAAAAAGAATVATMGFPMVSRAETVVLKMQGAWGAKDIFNDFATDYVKRVNEMAGGRLKIEYLIAGAVVKAFQVQDAVHKGVLDAAHEVAVYWYGKSKVASLFGTGPVFGQNAHQGLAWMHHGGGNELYHELMEALGLNIVSFFAMPMPAQPLGWFKKEVKSADDLVGLKYRTVGLAADLFQSMGVKVTQLPGGEIVPALERGVIEAFEFNNPTSDRSFGAQDVAKIYMLSSYHQAAEFFEIMFNKDKFNALPDEHKAIIKYGAEAASSANFWRGQDQYSKDLLWLRDEAGVKVVRTPESILKKQLDAWDALLPDLEKDPFFAKVVKSQKEFAHRVAYYELLNTADYKLAYDHHFPGELGY</sequence>
<comment type="subcellular location">
    <subcellularLocation>
        <location evidence="1">Cell envelope</location>
    </subcellularLocation>
</comment>
<evidence type="ECO:0000313" key="8">
    <source>
        <dbReference type="Proteomes" id="UP000184139"/>
    </source>
</evidence>
<dbReference type="InterPro" id="IPR018389">
    <property type="entry name" value="DctP_fam"/>
</dbReference>
<dbReference type="AlphaFoldDB" id="A0A1M5XEX2"/>
<evidence type="ECO:0000313" key="7">
    <source>
        <dbReference type="EMBL" id="SHH98098.1"/>
    </source>
</evidence>
<keyword evidence="4" id="KW-0411">Iron-sulfur</keyword>
<evidence type="ECO:0000256" key="6">
    <source>
        <dbReference type="PIRSR" id="PIRSR039026-2"/>
    </source>
</evidence>
<dbReference type="Gene3D" id="3.40.190.10">
    <property type="entry name" value="Periplasmic binding protein-like II"/>
    <property type="match status" value="1"/>
</dbReference>
<dbReference type="InterPro" id="IPR019546">
    <property type="entry name" value="TAT_signal_bac_arc"/>
</dbReference>
<evidence type="ECO:0000256" key="2">
    <source>
        <dbReference type="ARBA" id="ARBA00011771"/>
    </source>
</evidence>
<evidence type="ECO:0000256" key="5">
    <source>
        <dbReference type="PIRSR" id="PIRSR039026-1"/>
    </source>
</evidence>
<comment type="subunit">
    <text evidence="2">Heterodimer of a large and a small subunit.</text>
</comment>
<keyword evidence="3" id="KW-0732">Signal</keyword>
<dbReference type="InterPro" id="IPR038404">
    <property type="entry name" value="TRAP_DctP_sf"/>
</dbReference>
<dbReference type="CDD" id="cd13604">
    <property type="entry name" value="PBP2_TRAP_ketoacid_lactate_like"/>
    <property type="match status" value="1"/>
</dbReference>
<dbReference type="RefSeq" id="WP_208609804.1">
    <property type="nucleotide sequence ID" value="NZ_FQXS01000019.1"/>
</dbReference>
<feature type="binding site" evidence="6">
    <location>
        <position position="235"/>
    </location>
    <ligand>
        <name>Na(+)</name>
        <dbReference type="ChEBI" id="CHEBI:29101"/>
    </ligand>
</feature>
<dbReference type="NCBIfam" id="TIGR01409">
    <property type="entry name" value="TAT_signal_seq"/>
    <property type="match status" value="1"/>
</dbReference>
<dbReference type="GO" id="GO:0030313">
    <property type="term" value="C:cell envelope"/>
    <property type="evidence" value="ECO:0007669"/>
    <property type="project" value="UniProtKB-SubCell"/>
</dbReference>
<gene>
    <name evidence="7" type="ORF">SAMN02745124_03007</name>
</gene>
<keyword evidence="8" id="KW-1185">Reference proteome</keyword>
<reference evidence="7 8" key="1">
    <citation type="submission" date="2016-11" db="EMBL/GenBank/DDBJ databases">
        <authorList>
            <person name="Jaros S."/>
            <person name="Januszkiewicz K."/>
            <person name="Wedrychowicz H."/>
        </authorList>
    </citation>
    <scope>NUCLEOTIDE SEQUENCE [LARGE SCALE GENOMIC DNA]</scope>
    <source>
        <strain evidence="7 8">DSM 9705</strain>
    </source>
</reference>
<feature type="binding site" evidence="6">
    <location>
        <position position="260"/>
    </location>
    <ligand>
        <name>substrate</name>
    </ligand>
</feature>
<dbReference type="InterPro" id="IPR026289">
    <property type="entry name" value="SBP_TakP-like"/>
</dbReference>
<dbReference type="PANTHER" id="PTHR33376">
    <property type="match status" value="1"/>
</dbReference>
<dbReference type="PIRSF" id="PIRSF039026">
    <property type="entry name" value="SiaP"/>
    <property type="match status" value="1"/>
</dbReference>
<evidence type="ECO:0000256" key="1">
    <source>
        <dbReference type="ARBA" id="ARBA00004196"/>
    </source>
</evidence>
<protein>
    <submittedName>
        <fullName evidence="7">Tat (Twin-arginine translocation) pathway signal sequence</fullName>
    </submittedName>
</protein>
<accession>A0A1M5XEX2</accession>
<feature type="binding site" evidence="5">
    <location>
        <position position="176"/>
    </location>
    <ligand>
        <name>substrate</name>
    </ligand>
</feature>
<keyword evidence="6" id="KW-0479">Metal-binding</keyword>
<dbReference type="GO" id="GO:0055085">
    <property type="term" value="P:transmembrane transport"/>
    <property type="evidence" value="ECO:0007669"/>
    <property type="project" value="InterPro"/>
</dbReference>